<protein>
    <submittedName>
        <fullName evidence="13">EamA family transporter</fullName>
    </submittedName>
</protein>
<dbReference type="Pfam" id="PF00892">
    <property type="entry name" value="EamA"/>
    <property type="match status" value="1"/>
</dbReference>
<dbReference type="RefSeq" id="WP_347613100.1">
    <property type="nucleotide sequence ID" value="NZ_JBDPZC010000015.1"/>
</dbReference>
<keyword evidence="8 11" id="KW-1133">Transmembrane helix</keyword>
<accession>A0ABV0GKL5</accession>
<evidence type="ECO:0000256" key="6">
    <source>
        <dbReference type="ARBA" id="ARBA00022692"/>
    </source>
</evidence>
<evidence type="ECO:0000256" key="11">
    <source>
        <dbReference type="SAM" id="Phobius"/>
    </source>
</evidence>
<dbReference type="EMBL" id="JBDPZC010000015">
    <property type="protein sequence ID" value="MEO3715569.1"/>
    <property type="molecule type" value="Genomic_DNA"/>
</dbReference>
<organism evidence="13 14">
    <name type="scientific">Roseateles flavus</name>
    <dbReference type="NCBI Taxonomy" id="3149041"/>
    <lineage>
        <taxon>Bacteria</taxon>
        <taxon>Pseudomonadati</taxon>
        <taxon>Pseudomonadota</taxon>
        <taxon>Betaproteobacteria</taxon>
        <taxon>Burkholderiales</taxon>
        <taxon>Sphaerotilaceae</taxon>
        <taxon>Roseateles</taxon>
    </lineage>
</organism>
<dbReference type="PANTHER" id="PTHR30561">
    <property type="entry name" value="SMR FAMILY PROTON-DEPENDENT DRUG EFFLUX TRANSPORTER SUGE"/>
    <property type="match status" value="1"/>
</dbReference>
<evidence type="ECO:0000256" key="8">
    <source>
        <dbReference type="ARBA" id="ARBA00022989"/>
    </source>
</evidence>
<evidence type="ECO:0000256" key="4">
    <source>
        <dbReference type="ARBA" id="ARBA00022519"/>
    </source>
</evidence>
<keyword evidence="5" id="KW-0441">Lipid A biosynthesis</keyword>
<feature type="transmembrane region" description="Helical" evidence="11">
    <location>
        <begin position="42"/>
        <end position="64"/>
    </location>
</feature>
<evidence type="ECO:0000259" key="12">
    <source>
        <dbReference type="Pfam" id="PF00892"/>
    </source>
</evidence>
<keyword evidence="3" id="KW-0444">Lipid biosynthesis</keyword>
<name>A0ABV0GKL5_9BURK</name>
<evidence type="ECO:0000256" key="7">
    <source>
        <dbReference type="ARBA" id="ARBA00022985"/>
    </source>
</evidence>
<evidence type="ECO:0000256" key="1">
    <source>
        <dbReference type="ARBA" id="ARBA00004651"/>
    </source>
</evidence>
<gene>
    <name evidence="13" type="ORF">ABDJ40_22580</name>
</gene>
<reference evidence="13 14" key="1">
    <citation type="submission" date="2024-05" db="EMBL/GenBank/DDBJ databases">
        <title>Roseateles sp. 2.12 16S ribosomal RNA gene Genome sequencing and assembly.</title>
        <authorList>
            <person name="Woo H."/>
        </authorList>
    </citation>
    <scope>NUCLEOTIDE SEQUENCE [LARGE SCALE GENOMIC DNA]</scope>
    <source>
        <strain evidence="13 14">2.12</strain>
    </source>
</reference>
<evidence type="ECO:0000313" key="13">
    <source>
        <dbReference type="EMBL" id="MEO3715569.1"/>
    </source>
</evidence>
<feature type="transmembrane region" description="Helical" evidence="11">
    <location>
        <begin position="101"/>
        <end position="119"/>
    </location>
</feature>
<keyword evidence="2" id="KW-1003">Cell membrane</keyword>
<evidence type="ECO:0000256" key="10">
    <source>
        <dbReference type="ARBA" id="ARBA00023136"/>
    </source>
</evidence>
<comment type="subcellular location">
    <subcellularLocation>
        <location evidence="1">Cell membrane</location>
        <topology evidence="1">Multi-pass membrane protein</topology>
    </subcellularLocation>
</comment>
<evidence type="ECO:0000256" key="3">
    <source>
        <dbReference type="ARBA" id="ARBA00022516"/>
    </source>
</evidence>
<keyword evidence="9" id="KW-0443">Lipid metabolism</keyword>
<dbReference type="Gene3D" id="1.10.3730.20">
    <property type="match status" value="1"/>
</dbReference>
<keyword evidence="14" id="KW-1185">Reference proteome</keyword>
<keyword evidence="4" id="KW-0997">Cell inner membrane</keyword>
<keyword evidence="6 11" id="KW-0812">Transmembrane</keyword>
<dbReference type="Proteomes" id="UP001462640">
    <property type="component" value="Unassembled WGS sequence"/>
</dbReference>
<dbReference type="InterPro" id="IPR000390">
    <property type="entry name" value="Small_drug/metabolite_transptr"/>
</dbReference>
<feature type="transmembrane region" description="Helical" evidence="11">
    <location>
        <begin position="76"/>
        <end position="95"/>
    </location>
</feature>
<keyword evidence="10 11" id="KW-0472">Membrane</keyword>
<dbReference type="SUPFAM" id="SSF103481">
    <property type="entry name" value="Multidrug resistance efflux transporter EmrE"/>
    <property type="match status" value="1"/>
</dbReference>
<comment type="caution">
    <text evidence="13">The sequence shown here is derived from an EMBL/GenBank/DDBJ whole genome shotgun (WGS) entry which is preliminary data.</text>
</comment>
<dbReference type="InterPro" id="IPR000620">
    <property type="entry name" value="EamA_dom"/>
</dbReference>
<dbReference type="InterPro" id="IPR037185">
    <property type="entry name" value="EmrE-like"/>
</dbReference>
<sequence>MSISYLFVALTIVLTVYGQLVLKWQMGLHGAAVNWTDLWSIARLLCRPWIVSAFGAAFLASLCWMAAINRLPISRAYPYMAINFLLVAVLATLLFGEKMDIYRWAGTAIIMLGVVVLSFSKSIG</sequence>
<evidence type="ECO:0000256" key="2">
    <source>
        <dbReference type="ARBA" id="ARBA00022475"/>
    </source>
</evidence>
<feature type="domain" description="EamA" evidence="12">
    <location>
        <begin position="50"/>
        <end position="118"/>
    </location>
</feature>
<evidence type="ECO:0000256" key="9">
    <source>
        <dbReference type="ARBA" id="ARBA00023098"/>
    </source>
</evidence>
<proteinExistence type="predicted"/>
<dbReference type="PANTHER" id="PTHR30561:SF9">
    <property type="entry name" value="4-AMINO-4-DEOXY-L-ARABINOSE-PHOSPHOUNDECAPRENOL FLIPPASE SUBUNIT ARNF-RELATED"/>
    <property type="match status" value="1"/>
</dbReference>
<keyword evidence="7" id="KW-0448">Lipopolysaccharide biosynthesis</keyword>
<evidence type="ECO:0000256" key="5">
    <source>
        <dbReference type="ARBA" id="ARBA00022556"/>
    </source>
</evidence>
<evidence type="ECO:0000313" key="14">
    <source>
        <dbReference type="Proteomes" id="UP001462640"/>
    </source>
</evidence>